<dbReference type="RefSeq" id="WP_382391446.1">
    <property type="nucleotide sequence ID" value="NZ_JBHUNA010000007.1"/>
</dbReference>
<organism evidence="1 2">
    <name type="scientific">Lentibacillus juripiscarius</name>
    <dbReference type="NCBI Taxonomy" id="257446"/>
    <lineage>
        <taxon>Bacteria</taxon>
        <taxon>Bacillati</taxon>
        <taxon>Bacillota</taxon>
        <taxon>Bacilli</taxon>
        <taxon>Bacillales</taxon>
        <taxon>Bacillaceae</taxon>
        <taxon>Lentibacillus</taxon>
    </lineage>
</organism>
<evidence type="ECO:0000313" key="2">
    <source>
        <dbReference type="Proteomes" id="UP001597502"/>
    </source>
</evidence>
<dbReference type="Proteomes" id="UP001597502">
    <property type="component" value="Unassembled WGS sequence"/>
</dbReference>
<protein>
    <submittedName>
        <fullName evidence="1">Uncharacterized protein</fullName>
    </submittedName>
</protein>
<name>A0ABW5V3C6_9BACI</name>
<comment type="caution">
    <text evidence="1">The sequence shown here is derived from an EMBL/GenBank/DDBJ whole genome shotgun (WGS) entry which is preliminary data.</text>
</comment>
<dbReference type="EMBL" id="JBHUNA010000007">
    <property type="protein sequence ID" value="MFD2760200.1"/>
    <property type="molecule type" value="Genomic_DNA"/>
</dbReference>
<sequence>MEDNVVLFTGNIKQCDFSYYELIEEVQDLISLFQDPGLPPKAREETYNRIIQLTGRL</sequence>
<gene>
    <name evidence="1" type="ORF">ACFSUO_04330</name>
</gene>
<accession>A0ABW5V3C6</accession>
<reference evidence="2" key="1">
    <citation type="journal article" date="2019" name="Int. J. Syst. Evol. Microbiol.">
        <title>The Global Catalogue of Microorganisms (GCM) 10K type strain sequencing project: providing services to taxonomists for standard genome sequencing and annotation.</title>
        <authorList>
            <consortium name="The Broad Institute Genomics Platform"/>
            <consortium name="The Broad Institute Genome Sequencing Center for Infectious Disease"/>
            <person name="Wu L."/>
            <person name="Ma J."/>
        </authorList>
    </citation>
    <scope>NUCLEOTIDE SEQUENCE [LARGE SCALE GENOMIC DNA]</scope>
    <source>
        <strain evidence="2">TISTR 1535</strain>
    </source>
</reference>
<evidence type="ECO:0000313" key="1">
    <source>
        <dbReference type="EMBL" id="MFD2760200.1"/>
    </source>
</evidence>
<proteinExistence type="predicted"/>
<keyword evidence="2" id="KW-1185">Reference proteome</keyword>